<evidence type="ECO:0000256" key="1">
    <source>
        <dbReference type="SAM" id="MobiDB-lite"/>
    </source>
</evidence>
<sequence>MVTGDGSLSPVAVTSLSRLTPSGRRTSPGLPTGRTWPVTRESRKQRVAPRSRSCPTTYQRARHDTTPHGSRVRMIRSGEPLRRYSNRTAWPFCTAASSGPNAGSARTRGSTTVGAWSSTSRPAARSFTSAPCACPVSSGESHSRDASATAAASSGARSISPSS</sequence>
<name>R1I076_9PSEU</name>
<proteinExistence type="predicted"/>
<feature type="compositionally biased region" description="Polar residues" evidence="1">
    <location>
        <begin position="12"/>
        <end position="25"/>
    </location>
</feature>
<evidence type="ECO:0000313" key="3">
    <source>
        <dbReference type="Proteomes" id="UP000014139"/>
    </source>
</evidence>
<feature type="compositionally biased region" description="Polar residues" evidence="1">
    <location>
        <begin position="107"/>
        <end position="129"/>
    </location>
</feature>
<dbReference type="AlphaFoldDB" id="R1I076"/>
<evidence type="ECO:0000313" key="2">
    <source>
        <dbReference type="EMBL" id="EOD69200.1"/>
    </source>
</evidence>
<protein>
    <submittedName>
        <fullName evidence="2">Uncharacterized protein</fullName>
    </submittedName>
</protein>
<reference evidence="2 3" key="1">
    <citation type="submission" date="2013-02" db="EMBL/GenBank/DDBJ databases">
        <title>Draft genome sequence of Amycolatopsis vancoresmycina strain DSM 44592T.</title>
        <authorList>
            <person name="Kumar S."/>
            <person name="Kaur N."/>
            <person name="Kaur C."/>
            <person name="Raghava G.P.S."/>
            <person name="Mayilraj S."/>
        </authorList>
    </citation>
    <scope>NUCLEOTIDE SEQUENCE [LARGE SCALE GENOMIC DNA]</scope>
    <source>
        <strain evidence="2 3">DSM 44592</strain>
    </source>
</reference>
<dbReference type="Proteomes" id="UP000014139">
    <property type="component" value="Unassembled WGS sequence"/>
</dbReference>
<feature type="compositionally biased region" description="Low complexity" evidence="1">
    <location>
        <begin position="146"/>
        <end position="163"/>
    </location>
</feature>
<keyword evidence="3" id="KW-1185">Reference proteome</keyword>
<organism evidence="2 3">
    <name type="scientific">Amycolatopsis vancoresmycina DSM 44592</name>
    <dbReference type="NCBI Taxonomy" id="1292037"/>
    <lineage>
        <taxon>Bacteria</taxon>
        <taxon>Bacillati</taxon>
        <taxon>Actinomycetota</taxon>
        <taxon>Actinomycetes</taxon>
        <taxon>Pseudonocardiales</taxon>
        <taxon>Pseudonocardiaceae</taxon>
        <taxon>Amycolatopsis</taxon>
    </lineage>
</organism>
<accession>R1I076</accession>
<comment type="caution">
    <text evidence="2">The sequence shown here is derived from an EMBL/GenBank/DDBJ whole genome shotgun (WGS) entry which is preliminary data.</text>
</comment>
<gene>
    <name evidence="2" type="ORF">H480_07353</name>
</gene>
<feature type="region of interest" description="Disordered" evidence="1">
    <location>
        <begin position="1"/>
        <end position="80"/>
    </location>
</feature>
<feature type="region of interest" description="Disordered" evidence="1">
    <location>
        <begin position="96"/>
        <end position="163"/>
    </location>
</feature>
<dbReference type="EMBL" id="AOUO01000079">
    <property type="protein sequence ID" value="EOD69200.1"/>
    <property type="molecule type" value="Genomic_DNA"/>
</dbReference>